<feature type="compositionally biased region" description="Basic and acidic residues" evidence="1">
    <location>
        <begin position="155"/>
        <end position="200"/>
    </location>
</feature>
<feature type="compositionally biased region" description="Basic and acidic residues" evidence="1">
    <location>
        <begin position="79"/>
        <end position="97"/>
    </location>
</feature>
<sequence length="290" mass="31480">MPMIRPTALRSLQSSLRYSGARATTRAAPARTQLVAKRFSSSGSGGHGHGESSDMPWLLAALAITPPSCWYLWPDTSSHGHDDHGSHGDHHEEKQEAAEEPAEEEEQASGGEEEAVENADEKKEDKPEIKEEGSDEKGEEKKETNEEKEEQEEKSDDKKEDKKEEKSDDKSDEKKSEGKGRNTEERTFTVGADDKEEKPENVGSSTSSSAKGQKLGETDSQAPAAKPRAQSDGAMSKKQEGMSNTDTKYSVPIDQGNEKSKKGDGQPETAKSKGTVDPNAEGVKPPVARD</sequence>
<feature type="compositionally biased region" description="Basic and acidic residues" evidence="1">
    <location>
        <begin position="256"/>
        <end position="265"/>
    </location>
</feature>
<reference evidence="2" key="1">
    <citation type="submission" date="2022-06" db="EMBL/GenBank/DDBJ databases">
        <title>Complete genome sequences of two strains of the flax pathogen Septoria linicola.</title>
        <authorList>
            <person name="Lapalu N."/>
            <person name="Simon A."/>
            <person name="Demenou B."/>
            <person name="Paumier D."/>
            <person name="Guillot M.-P."/>
            <person name="Gout L."/>
            <person name="Valade R."/>
        </authorList>
    </citation>
    <scope>NUCLEOTIDE SEQUENCE</scope>
    <source>
        <strain evidence="2">SE15195</strain>
    </source>
</reference>
<feature type="region of interest" description="Disordered" evidence="1">
    <location>
        <begin position="79"/>
        <end position="290"/>
    </location>
</feature>
<feature type="compositionally biased region" description="Acidic residues" evidence="1">
    <location>
        <begin position="98"/>
        <end position="118"/>
    </location>
</feature>
<gene>
    <name evidence="2" type="ORF">Slin15195_G036890</name>
</gene>
<evidence type="ECO:0000313" key="3">
    <source>
        <dbReference type="Proteomes" id="UP001056384"/>
    </source>
</evidence>
<protein>
    <submittedName>
        <fullName evidence="2">Uncharacterized protein</fullName>
    </submittedName>
</protein>
<proteinExistence type="predicted"/>
<name>A0A9Q9EGU8_9PEZI</name>
<feature type="compositionally biased region" description="Basic and acidic residues" evidence="1">
    <location>
        <begin position="119"/>
        <end position="145"/>
    </location>
</feature>
<evidence type="ECO:0000313" key="2">
    <source>
        <dbReference type="EMBL" id="USW50370.1"/>
    </source>
</evidence>
<dbReference type="EMBL" id="CP099419">
    <property type="protein sequence ID" value="USW50370.1"/>
    <property type="molecule type" value="Genomic_DNA"/>
</dbReference>
<keyword evidence="3" id="KW-1185">Reference proteome</keyword>
<feature type="compositionally biased region" description="Polar residues" evidence="1">
    <location>
        <begin position="202"/>
        <end position="211"/>
    </location>
</feature>
<dbReference type="Proteomes" id="UP001056384">
    <property type="component" value="Chromosome 2"/>
</dbReference>
<organism evidence="2 3">
    <name type="scientific">Septoria linicola</name>
    <dbReference type="NCBI Taxonomy" id="215465"/>
    <lineage>
        <taxon>Eukaryota</taxon>
        <taxon>Fungi</taxon>
        <taxon>Dikarya</taxon>
        <taxon>Ascomycota</taxon>
        <taxon>Pezizomycotina</taxon>
        <taxon>Dothideomycetes</taxon>
        <taxon>Dothideomycetidae</taxon>
        <taxon>Mycosphaerellales</taxon>
        <taxon>Mycosphaerellaceae</taxon>
        <taxon>Septoria</taxon>
    </lineage>
</organism>
<evidence type="ECO:0000256" key="1">
    <source>
        <dbReference type="SAM" id="MobiDB-lite"/>
    </source>
</evidence>
<dbReference type="AlphaFoldDB" id="A0A9Q9EGU8"/>
<accession>A0A9Q9EGU8</accession>